<dbReference type="PANTHER" id="PTHR10696">
    <property type="entry name" value="GAMMA-BUTYROBETAINE HYDROXYLASE-RELATED"/>
    <property type="match status" value="1"/>
</dbReference>
<reference evidence="3 4" key="1">
    <citation type="journal article" date="2025" name="Microbiol. Resour. Announc.">
        <title>Draft genome sequences for Neonectria magnoliae and Neonectria punicea, canker pathogens of Liriodendron tulipifera and Acer saccharum in West Virginia.</title>
        <authorList>
            <person name="Petronek H.M."/>
            <person name="Kasson M.T."/>
            <person name="Metheny A.M."/>
            <person name="Stauder C.M."/>
            <person name="Lovett B."/>
            <person name="Lynch S.C."/>
            <person name="Garnas J.R."/>
            <person name="Kasson L.R."/>
            <person name="Stajich J.E."/>
        </authorList>
    </citation>
    <scope>NUCLEOTIDE SEQUENCE [LARGE SCALE GENOMIC DNA]</scope>
    <source>
        <strain evidence="3 4">NRRL 64653</strain>
    </source>
</reference>
<protein>
    <recommendedName>
        <fullName evidence="2">TauD/TfdA-like domain-containing protein</fullName>
    </recommendedName>
</protein>
<feature type="domain" description="TauD/TfdA-like" evidence="2">
    <location>
        <begin position="72"/>
        <end position="335"/>
    </location>
</feature>
<name>A0ABR1HQA3_9HYPO</name>
<gene>
    <name evidence="3" type="ORF">QQX98_001277</name>
</gene>
<organism evidence="3 4">
    <name type="scientific">Neonectria punicea</name>
    <dbReference type="NCBI Taxonomy" id="979145"/>
    <lineage>
        <taxon>Eukaryota</taxon>
        <taxon>Fungi</taxon>
        <taxon>Dikarya</taxon>
        <taxon>Ascomycota</taxon>
        <taxon>Pezizomycotina</taxon>
        <taxon>Sordariomycetes</taxon>
        <taxon>Hypocreomycetidae</taxon>
        <taxon>Hypocreales</taxon>
        <taxon>Nectriaceae</taxon>
        <taxon>Neonectria</taxon>
    </lineage>
</organism>
<accession>A0ABR1HQA3</accession>
<dbReference type="PANTHER" id="PTHR10696:SF54">
    <property type="entry name" value="FAMILY OXIDOREDUCTASE, PUTATIVE (AFU_ORTHOLOGUE AFUA_4G13850)-RELATED"/>
    <property type="match status" value="1"/>
</dbReference>
<dbReference type="InterPro" id="IPR050411">
    <property type="entry name" value="AlphaKG_dependent_hydroxylases"/>
</dbReference>
<dbReference type="EMBL" id="JAZAVJ010000012">
    <property type="protein sequence ID" value="KAK7422987.1"/>
    <property type="molecule type" value="Genomic_DNA"/>
</dbReference>
<sequence>MATAAALHPPSDGFKATLTPISRFAQEQGRNDDPSAVLLEEAERLKREPPLVDEELLEIDNALKHFHGLGLWGGEINGGNFPLPTLSKKLVMLKQDVLSGRGFVNIRGLEADRYSPEDTSLVFVGICKSMGTRIGRQDEGYALGHIREANRSETSQDHRPFRDSNLALTYHTDGYCPILGMQMRAEAAEGGDHLLASSWAIYNELATTRPDIIRLLATPNWYFDPRGIHDDPRPRSIIFYEGETQQGAGDGKLIINFIRYLLTGRPGVPKLAASPDCTSQQIEALDAIEAFSRKHSLKLDVRPGDIAFVNNWSMLHSRTAFRDDEEHVRYLVRIWLKNDNPVLEWPMPAVFRMGHLKIFDEDDHTLKWNVTPQPRLAFKIYQMLAQA</sequence>
<evidence type="ECO:0000256" key="1">
    <source>
        <dbReference type="ARBA" id="ARBA00023002"/>
    </source>
</evidence>
<dbReference type="Proteomes" id="UP001498476">
    <property type="component" value="Unassembled WGS sequence"/>
</dbReference>
<comment type="caution">
    <text evidence="3">The sequence shown here is derived from an EMBL/GenBank/DDBJ whole genome shotgun (WGS) entry which is preliminary data.</text>
</comment>
<evidence type="ECO:0000259" key="2">
    <source>
        <dbReference type="Pfam" id="PF02668"/>
    </source>
</evidence>
<evidence type="ECO:0000313" key="3">
    <source>
        <dbReference type="EMBL" id="KAK7422987.1"/>
    </source>
</evidence>
<keyword evidence="4" id="KW-1185">Reference proteome</keyword>
<keyword evidence="1" id="KW-0560">Oxidoreductase</keyword>
<dbReference type="InterPro" id="IPR042098">
    <property type="entry name" value="TauD-like_sf"/>
</dbReference>
<dbReference type="InterPro" id="IPR003819">
    <property type="entry name" value="TauD/TfdA-like"/>
</dbReference>
<dbReference type="SUPFAM" id="SSF51197">
    <property type="entry name" value="Clavaminate synthase-like"/>
    <property type="match status" value="1"/>
</dbReference>
<dbReference type="Gene3D" id="3.60.130.10">
    <property type="entry name" value="Clavaminate synthase-like"/>
    <property type="match status" value="1"/>
</dbReference>
<dbReference type="Pfam" id="PF02668">
    <property type="entry name" value="TauD"/>
    <property type="match status" value="1"/>
</dbReference>
<proteinExistence type="predicted"/>
<evidence type="ECO:0000313" key="4">
    <source>
        <dbReference type="Proteomes" id="UP001498476"/>
    </source>
</evidence>